<name>X0UTB1_9ZZZZ</name>
<feature type="transmembrane region" description="Helical" evidence="1">
    <location>
        <begin position="6"/>
        <end position="29"/>
    </location>
</feature>
<organism evidence="2">
    <name type="scientific">marine sediment metagenome</name>
    <dbReference type="NCBI Taxonomy" id="412755"/>
    <lineage>
        <taxon>unclassified sequences</taxon>
        <taxon>metagenomes</taxon>
        <taxon>ecological metagenomes</taxon>
    </lineage>
</organism>
<dbReference type="EMBL" id="BARS01024540">
    <property type="protein sequence ID" value="GAG09089.1"/>
    <property type="molecule type" value="Genomic_DNA"/>
</dbReference>
<keyword evidence="1" id="KW-0812">Transmembrane</keyword>
<protein>
    <submittedName>
        <fullName evidence="2">Uncharacterized protein</fullName>
    </submittedName>
</protein>
<evidence type="ECO:0000256" key="1">
    <source>
        <dbReference type="SAM" id="Phobius"/>
    </source>
</evidence>
<evidence type="ECO:0000313" key="2">
    <source>
        <dbReference type="EMBL" id="GAG09089.1"/>
    </source>
</evidence>
<comment type="caution">
    <text evidence="2">The sequence shown here is derived from an EMBL/GenBank/DDBJ whole genome shotgun (WGS) entry which is preliminary data.</text>
</comment>
<accession>X0UTB1</accession>
<sequence>MRIGRPLRWILCIALAGVLLTALIVYCMISRIPSEYRPRQLTLEEQEAGMRKFVNHISEFGEKAG</sequence>
<keyword evidence="1" id="KW-0472">Membrane</keyword>
<proteinExistence type="predicted"/>
<dbReference type="AlphaFoldDB" id="X0UTB1"/>
<keyword evidence="1" id="KW-1133">Transmembrane helix</keyword>
<gene>
    <name evidence="2" type="ORF">S01H1_38948</name>
</gene>
<feature type="non-terminal residue" evidence="2">
    <location>
        <position position="65"/>
    </location>
</feature>
<reference evidence="2" key="1">
    <citation type="journal article" date="2014" name="Front. Microbiol.">
        <title>High frequency of phylogenetically diverse reductive dehalogenase-homologous genes in deep subseafloor sedimentary metagenomes.</title>
        <authorList>
            <person name="Kawai M."/>
            <person name="Futagami T."/>
            <person name="Toyoda A."/>
            <person name="Takaki Y."/>
            <person name="Nishi S."/>
            <person name="Hori S."/>
            <person name="Arai W."/>
            <person name="Tsubouchi T."/>
            <person name="Morono Y."/>
            <person name="Uchiyama I."/>
            <person name="Ito T."/>
            <person name="Fujiyama A."/>
            <person name="Inagaki F."/>
            <person name="Takami H."/>
        </authorList>
    </citation>
    <scope>NUCLEOTIDE SEQUENCE</scope>
    <source>
        <strain evidence="2">Expedition CK06-06</strain>
    </source>
</reference>